<evidence type="ECO:0000313" key="1">
    <source>
        <dbReference type="EMBL" id="PRQ02337.1"/>
    </source>
</evidence>
<name>A0A2S9YB39_9BACT</name>
<reference evidence="1 2" key="1">
    <citation type="submission" date="2018-03" db="EMBL/GenBank/DDBJ databases">
        <title>Draft Genome Sequences of the Obligatory Marine Myxobacteria Enhygromyxa salina SWB005.</title>
        <authorList>
            <person name="Poehlein A."/>
            <person name="Moghaddam J.A."/>
            <person name="Harms H."/>
            <person name="Alanjari M."/>
            <person name="Koenig G.M."/>
            <person name="Daniel R."/>
            <person name="Schaeberle T.F."/>
        </authorList>
    </citation>
    <scope>NUCLEOTIDE SEQUENCE [LARGE SCALE GENOMIC DNA]</scope>
    <source>
        <strain evidence="1 2">SWB005</strain>
    </source>
</reference>
<gene>
    <name evidence="1" type="ORF">ENSA5_24280</name>
</gene>
<comment type="caution">
    <text evidence="1">The sequence shown here is derived from an EMBL/GenBank/DDBJ whole genome shotgun (WGS) entry which is preliminary data.</text>
</comment>
<dbReference type="AlphaFoldDB" id="A0A2S9YB39"/>
<dbReference type="NCBIfam" id="TIGR03901">
    <property type="entry name" value="MYXO-CTERM"/>
    <property type="match status" value="1"/>
</dbReference>
<accession>A0A2S9YB39</accession>
<organism evidence="1 2">
    <name type="scientific">Enhygromyxa salina</name>
    <dbReference type="NCBI Taxonomy" id="215803"/>
    <lineage>
        <taxon>Bacteria</taxon>
        <taxon>Pseudomonadati</taxon>
        <taxon>Myxococcota</taxon>
        <taxon>Polyangia</taxon>
        <taxon>Nannocystales</taxon>
        <taxon>Nannocystaceae</taxon>
        <taxon>Enhygromyxa</taxon>
    </lineage>
</organism>
<keyword evidence="2" id="KW-1185">Reference proteome</keyword>
<dbReference type="InterPro" id="IPR024038">
    <property type="entry name" value="MYXO-CTERM"/>
</dbReference>
<dbReference type="PROSITE" id="PS51257">
    <property type="entry name" value="PROKAR_LIPOPROTEIN"/>
    <property type="match status" value="1"/>
</dbReference>
<dbReference type="EMBL" id="PVNK01000123">
    <property type="protein sequence ID" value="PRQ02337.1"/>
    <property type="molecule type" value="Genomic_DNA"/>
</dbReference>
<sequence length="412" mass="44460">MPNPRRLARVAPLTLAVALSACGNNCDGRELSDNGQYWVQPDLYDLLGDESRRVLVGTEFVLSVMNVAVEGEIDEDQGGILCVGQDGSGVVAEPEPFEFLVSAAGEGAVELIEPSVACPANTDVLAELGPDRYAIIGVDPADVTARWIPEADAWVQIDWTDPGPAGAFPDEFGAPLDELLVTVGRPFGAAPVLTQPALGERVEVRYSSAQVIADPELATVAEDDEDHVPLVPEGLELEPTVEIAGYEFQLPPVRSVAVEEITQLELVAAYRREDDREREWGTPQHVVAIARDAEGRRVLGPEVEWTLTRGHLSLMPTGERLSVGDVCSARPKRPRSDSATIEARVGEVVASVELEWTALPDDRREYGNAACEEAGCNCSVSSGPRDSVLAVFGLLGIGGWLRRGYRRRHILI</sequence>
<evidence type="ECO:0000313" key="2">
    <source>
        <dbReference type="Proteomes" id="UP000237968"/>
    </source>
</evidence>
<dbReference type="Proteomes" id="UP000237968">
    <property type="component" value="Unassembled WGS sequence"/>
</dbReference>
<protein>
    <submittedName>
        <fullName evidence="1">Uncharacterized protein</fullName>
    </submittedName>
</protein>
<proteinExistence type="predicted"/>